<reference evidence="2 3" key="1">
    <citation type="journal article" date="2013" name="Genome Announc.">
        <title>Draft Genome Sequence of Cyclobacterium qasimii Strain M12-11BT, Isolated from Arctic Marine Sediment.</title>
        <authorList>
            <person name="Shivaji S."/>
            <person name="Ara S."/>
            <person name="Singh A."/>
            <person name="Kumar Pinnaka A."/>
        </authorList>
    </citation>
    <scope>NUCLEOTIDE SEQUENCE [LARGE SCALE GENOMIC DNA]</scope>
    <source>
        <strain evidence="2 3">M12-11B</strain>
    </source>
</reference>
<gene>
    <name evidence="2" type="ORF">ADICYQ_2210</name>
</gene>
<sequence length="100" mass="11396">MLKALQNQSIVTIFNFAIALLGSISKLLDNGKINFHGVLTHGKVKHIHGVLAELLLFSAMMLTKSLPILALYRYSKVFQSTFNLFSIFKCANEIRRYFEF</sequence>
<evidence type="ECO:0000313" key="3">
    <source>
        <dbReference type="Proteomes" id="UP000014974"/>
    </source>
</evidence>
<dbReference type="EMBL" id="ATNM01000091">
    <property type="protein sequence ID" value="EPR68824.1"/>
    <property type="molecule type" value="Genomic_DNA"/>
</dbReference>
<keyword evidence="1" id="KW-1133">Transmembrane helix</keyword>
<proteinExistence type="predicted"/>
<feature type="transmembrane region" description="Helical" evidence="1">
    <location>
        <begin position="48"/>
        <end position="72"/>
    </location>
</feature>
<name>S7WPY6_9BACT</name>
<accession>S7WPY6</accession>
<comment type="caution">
    <text evidence="2">The sequence shown here is derived from an EMBL/GenBank/DDBJ whole genome shotgun (WGS) entry which is preliminary data.</text>
</comment>
<feature type="transmembrane region" description="Helical" evidence="1">
    <location>
        <begin position="9"/>
        <end position="28"/>
    </location>
</feature>
<organism evidence="2 3">
    <name type="scientific">Cyclobacterium qasimii M12-11B</name>
    <dbReference type="NCBI Taxonomy" id="641524"/>
    <lineage>
        <taxon>Bacteria</taxon>
        <taxon>Pseudomonadati</taxon>
        <taxon>Bacteroidota</taxon>
        <taxon>Cytophagia</taxon>
        <taxon>Cytophagales</taxon>
        <taxon>Cyclobacteriaceae</taxon>
        <taxon>Cyclobacterium</taxon>
    </lineage>
</organism>
<dbReference type="STRING" id="641524.ADICYQ_2210"/>
<evidence type="ECO:0000313" key="2">
    <source>
        <dbReference type="EMBL" id="EPR68824.1"/>
    </source>
</evidence>
<dbReference type="Proteomes" id="UP000014974">
    <property type="component" value="Unassembled WGS sequence"/>
</dbReference>
<dbReference type="AlphaFoldDB" id="S7WPY6"/>
<keyword evidence="1" id="KW-0472">Membrane</keyword>
<protein>
    <submittedName>
        <fullName evidence="2">Uncharacterized protein</fullName>
    </submittedName>
</protein>
<keyword evidence="1" id="KW-0812">Transmembrane</keyword>
<evidence type="ECO:0000256" key="1">
    <source>
        <dbReference type="SAM" id="Phobius"/>
    </source>
</evidence>